<feature type="region of interest" description="Disordered" evidence="1">
    <location>
        <begin position="165"/>
        <end position="195"/>
    </location>
</feature>
<protein>
    <recommendedName>
        <fullName evidence="4">DUF4123 domain-containing protein</fullName>
    </recommendedName>
</protein>
<proteinExistence type="predicted"/>
<dbReference type="RefSeq" id="WP_252767665.1">
    <property type="nucleotide sequence ID" value="NZ_JAMXMC010000001.1"/>
</dbReference>
<reference evidence="2 3" key="1">
    <citation type="submission" date="2022-06" db="EMBL/GenBank/DDBJ databases">
        <title>Ideonella sp. NS12-5 Genome sequencing and assembly.</title>
        <authorList>
            <person name="Jung Y."/>
        </authorList>
    </citation>
    <scope>NUCLEOTIDE SEQUENCE [LARGE SCALE GENOMIC DNA]</scope>
    <source>
        <strain evidence="2 3">NS12-5</strain>
    </source>
</reference>
<evidence type="ECO:0008006" key="4">
    <source>
        <dbReference type="Google" id="ProtNLM"/>
    </source>
</evidence>
<comment type="caution">
    <text evidence="2">The sequence shown here is derived from an EMBL/GenBank/DDBJ whole genome shotgun (WGS) entry which is preliminary data.</text>
</comment>
<accession>A0ABT1BG52</accession>
<name>A0ABT1BG52_9BURK</name>
<dbReference type="EMBL" id="JAMXMC010000001">
    <property type="protein sequence ID" value="MCO5975213.1"/>
    <property type="molecule type" value="Genomic_DNA"/>
</dbReference>
<dbReference type="Proteomes" id="UP001204851">
    <property type="component" value="Unassembled WGS sequence"/>
</dbReference>
<gene>
    <name evidence="2" type="ORF">M0L44_00560</name>
</gene>
<evidence type="ECO:0000256" key="1">
    <source>
        <dbReference type="SAM" id="MobiDB-lite"/>
    </source>
</evidence>
<sequence>MLDTRGRTRALVLELTAPVDTAALGGLWQGLQSELGLPAPAVAVNGRDALQLWVSLARPVDVAQAQACWQGLVARYLPALPARQWRAWPRMDAAAPGGVAHVAAVPAGQPGGECWSAFVSPDLAPVFAETPWLDIPPRDEAQAALLRGLSTIGPAAWAEAMAQLTPAAQPPQQAEATPAAPAGATPAGVGPGPDVTDPRAFLQAVMCDPRVPLALRIEAAKALLPGAA</sequence>
<organism evidence="2 3">
    <name type="scientific">Ideonella oryzae</name>
    <dbReference type="NCBI Taxonomy" id="2937441"/>
    <lineage>
        <taxon>Bacteria</taxon>
        <taxon>Pseudomonadati</taxon>
        <taxon>Pseudomonadota</taxon>
        <taxon>Betaproteobacteria</taxon>
        <taxon>Burkholderiales</taxon>
        <taxon>Sphaerotilaceae</taxon>
        <taxon>Ideonella</taxon>
    </lineage>
</organism>
<keyword evidence="3" id="KW-1185">Reference proteome</keyword>
<evidence type="ECO:0000313" key="3">
    <source>
        <dbReference type="Proteomes" id="UP001204851"/>
    </source>
</evidence>
<evidence type="ECO:0000313" key="2">
    <source>
        <dbReference type="EMBL" id="MCO5975213.1"/>
    </source>
</evidence>